<gene>
    <name evidence="1" type="ORF">O3M35_006151</name>
</gene>
<dbReference type="EMBL" id="JAPXFL010000003">
    <property type="protein sequence ID" value="KAK9508639.1"/>
    <property type="molecule type" value="Genomic_DNA"/>
</dbReference>
<protein>
    <submittedName>
        <fullName evidence="1">Uncharacterized protein</fullName>
    </submittedName>
</protein>
<dbReference type="Proteomes" id="UP001461498">
    <property type="component" value="Unassembled WGS sequence"/>
</dbReference>
<proteinExistence type="predicted"/>
<reference evidence="1 2" key="1">
    <citation type="submission" date="2022-12" db="EMBL/GenBank/DDBJ databases">
        <title>Chromosome-level genome assembly of true bugs.</title>
        <authorList>
            <person name="Ma L."/>
            <person name="Li H."/>
        </authorList>
    </citation>
    <scope>NUCLEOTIDE SEQUENCE [LARGE SCALE GENOMIC DNA]</scope>
    <source>
        <strain evidence="1">Lab_2022b</strain>
    </source>
</reference>
<dbReference type="AlphaFoldDB" id="A0AAW1DCB8"/>
<dbReference type="Pfam" id="PF14924">
    <property type="entry name" value="MAP10_N"/>
    <property type="match status" value="1"/>
</dbReference>
<organism evidence="1 2">
    <name type="scientific">Rhynocoris fuscipes</name>
    <dbReference type="NCBI Taxonomy" id="488301"/>
    <lineage>
        <taxon>Eukaryota</taxon>
        <taxon>Metazoa</taxon>
        <taxon>Ecdysozoa</taxon>
        <taxon>Arthropoda</taxon>
        <taxon>Hexapoda</taxon>
        <taxon>Insecta</taxon>
        <taxon>Pterygota</taxon>
        <taxon>Neoptera</taxon>
        <taxon>Paraneoptera</taxon>
        <taxon>Hemiptera</taxon>
        <taxon>Heteroptera</taxon>
        <taxon>Panheteroptera</taxon>
        <taxon>Cimicomorpha</taxon>
        <taxon>Reduviidae</taxon>
        <taxon>Harpactorinae</taxon>
        <taxon>Harpactorini</taxon>
        <taxon>Rhynocoris</taxon>
    </lineage>
</organism>
<evidence type="ECO:0000313" key="1">
    <source>
        <dbReference type="EMBL" id="KAK9508639.1"/>
    </source>
</evidence>
<name>A0AAW1DCB8_9HEMI</name>
<accession>A0AAW1DCB8</accession>
<comment type="caution">
    <text evidence="1">The sequence shown here is derived from an EMBL/GenBank/DDBJ whole genome shotgun (WGS) entry which is preliminary data.</text>
</comment>
<sequence length="363" mass="41541">MSNEDEKFKQRAKRMKETHVVSLEVYVERLFLREPLAKSVLDNSDNVKIRIKFADLPCVEIDGTYEEEYITLEAASIRTLGGTTDQGLDEALSNRDFFRRGRFTIESERLKRELKRQLMEKRASIEQSTDDVITEPSNKKKVRFSDSYETKTNEEKVKPVEESETTFEVQMDNGIPFNDSKALIFPTTPQQLLYDLIGKPLNIFLFVYVKEGKAVMIGQTFISLYQMSDIVPHMTMVDGGVHSLSKISGTYPLENKEKIEIGGIKVKLRIATFGTCSYAMVRTLDPIHPSIKFMADEIVEDRNQDLPERALRDVASRTAIVTGAENTPEVEILPPPSDKSTENEKIAETFMCLKNWKPIYKRM</sequence>
<evidence type="ECO:0000313" key="2">
    <source>
        <dbReference type="Proteomes" id="UP001461498"/>
    </source>
</evidence>
<keyword evidence="2" id="KW-1185">Reference proteome</keyword>